<dbReference type="PANTHER" id="PTHR35201">
    <property type="entry name" value="TERPENE SYNTHASE"/>
    <property type="match status" value="1"/>
</dbReference>
<comment type="similarity">
    <text evidence="2 4">Belongs to the terpene synthase family.</text>
</comment>
<keyword evidence="4" id="KW-0456">Lyase</keyword>
<comment type="cofactor">
    <cofactor evidence="1 4">
        <name>Mg(2+)</name>
        <dbReference type="ChEBI" id="CHEBI:18420"/>
    </cofactor>
</comment>
<dbReference type="InterPro" id="IPR008949">
    <property type="entry name" value="Isoprenoid_synthase_dom_sf"/>
</dbReference>
<accession>A0AAE0MGU1</accession>
<dbReference type="EC" id="4.2.3.-" evidence="4"/>
<dbReference type="EMBL" id="JAUEDM010000001">
    <property type="protein sequence ID" value="KAK3331203.1"/>
    <property type="molecule type" value="Genomic_DNA"/>
</dbReference>
<dbReference type="Pfam" id="PF19086">
    <property type="entry name" value="Terpene_syn_C_2"/>
    <property type="match status" value="1"/>
</dbReference>
<dbReference type="AlphaFoldDB" id="A0AAE0MGU1"/>
<dbReference type="GO" id="GO:0008299">
    <property type="term" value="P:isoprenoid biosynthetic process"/>
    <property type="evidence" value="ECO:0007669"/>
    <property type="project" value="UniProtKB-ARBA"/>
</dbReference>
<dbReference type="Proteomes" id="UP001283341">
    <property type="component" value="Unassembled WGS sequence"/>
</dbReference>
<organism evidence="5 6">
    <name type="scientific">Apodospora peruviana</name>
    <dbReference type="NCBI Taxonomy" id="516989"/>
    <lineage>
        <taxon>Eukaryota</taxon>
        <taxon>Fungi</taxon>
        <taxon>Dikarya</taxon>
        <taxon>Ascomycota</taxon>
        <taxon>Pezizomycotina</taxon>
        <taxon>Sordariomycetes</taxon>
        <taxon>Sordariomycetidae</taxon>
        <taxon>Sordariales</taxon>
        <taxon>Lasiosphaeriaceae</taxon>
        <taxon>Apodospora</taxon>
    </lineage>
</organism>
<dbReference type="GO" id="GO:0046872">
    <property type="term" value="F:metal ion binding"/>
    <property type="evidence" value="ECO:0007669"/>
    <property type="project" value="UniProtKB-KW"/>
</dbReference>
<evidence type="ECO:0000256" key="3">
    <source>
        <dbReference type="ARBA" id="ARBA00022842"/>
    </source>
</evidence>
<evidence type="ECO:0000313" key="5">
    <source>
        <dbReference type="EMBL" id="KAK3331203.1"/>
    </source>
</evidence>
<keyword evidence="3 4" id="KW-0460">Magnesium</keyword>
<dbReference type="GO" id="GO:0010333">
    <property type="term" value="F:terpene synthase activity"/>
    <property type="evidence" value="ECO:0007669"/>
    <property type="project" value="InterPro"/>
</dbReference>
<gene>
    <name evidence="5" type="ORF">B0H66DRAFT_580142</name>
</gene>
<keyword evidence="4" id="KW-0479">Metal-binding</keyword>
<name>A0AAE0MGU1_9PEZI</name>
<dbReference type="SUPFAM" id="SSF48576">
    <property type="entry name" value="Terpenoid synthases"/>
    <property type="match status" value="1"/>
</dbReference>
<proteinExistence type="inferred from homology"/>
<dbReference type="InterPro" id="IPR034686">
    <property type="entry name" value="Terpene_cyclase-like_2"/>
</dbReference>
<evidence type="ECO:0000313" key="6">
    <source>
        <dbReference type="Proteomes" id="UP001283341"/>
    </source>
</evidence>
<reference evidence="5" key="2">
    <citation type="submission" date="2023-06" db="EMBL/GenBank/DDBJ databases">
        <authorList>
            <consortium name="Lawrence Berkeley National Laboratory"/>
            <person name="Haridas S."/>
            <person name="Hensen N."/>
            <person name="Bonometti L."/>
            <person name="Westerberg I."/>
            <person name="Brannstrom I.O."/>
            <person name="Guillou S."/>
            <person name="Cros-Aarteil S."/>
            <person name="Calhoun S."/>
            <person name="Kuo A."/>
            <person name="Mondo S."/>
            <person name="Pangilinan J."/>
            <person name="Riley R."/>
            <person name="Labutti K."/>
            <person name="Andreopoulos B."/>
            <person name="Lipzen A."/>
            <person name="Chen C."/>
            <person name="Yanf M."/>
            <person name="Daum C."/>
            <person name="Ng V."/>
            <person name="Clum A."/>
            <person name="Steindorff A."/>
            <person name="Ohm R."/>
            <person name="Martin F."/>
            <person name="Silar P."/>
            <person name="Natvig D."/>
            <person name="Lalanne C."/>
            <person name="Gautier V."/>
            <person name="Ament-Velasquez S.L."/>
            <person name="Kruys A."/>
            <person name="Hutchinson M.I."/>
            <person name="Powell A.J."/>
            <person name="Barry K."/>
            <person name="Miller A.N."/>
            <person name="Grigoriev I.V."/>
            <person name="Debuchy R."/>
            <person name="Gladieux P."/>
            <person name="Thoren M.H."/>
            <person name="Johannesson H."/>
        </authorList>
    </citation>
    <scope>NUCLEOTIDE SEQUENCE</scope>
    <source>
        <strain evidence="5">CBS 118394</strain>
    </source>
</reference>
<dbReference type="SFLD" id="SFLDS00005">
    <property type="entry name" value="Isoprenoid_Synthase_Type_I"/>
    <property type="match status" value="1"/>
</dbReference>
<comment type="caution">
    <text evidence="5">The sequence shown here is derived from an EMBL/GenBank/DDBJ whole genome shotgun (WGS) entry which is preliminary data.</text>
</comment>
<dbReference type="PANTHER" id="PTHR35201:SF4">
    <property type="entry name" value="BETA-PINACENE SYNTHASE-RELATED"/>
    <property type="match status" value="1"/>
</dbReference>
<evidence type="ECO:0000256" key="1">
    <source>
        <dbReference type="ARBA" id="ARBA00001946"/>
    </source>
</evidence>
<sequence>MGGSPSFASRLRSPRDGGRSLELWLSKHADWVLYPFHSTEPSPSLEAHRDIFLAAAMAAERVVLPDLLRDWPTKRYLDPRYPQVREASRQWFKSFDFLNAKSTKAFDRCDFAKLAMLSYRFSDLAQCQLGSDLMTLLYAFDEYTDWEDEHSTRGIADLFMDGLRNPDKPRPEGECVLGEMARQFWSAGRKIATPMAERHFIETMQQWVDNVVDEARDHDHSQIRTIDEYWTIRRHTSACLPTLASLELEFDFPEDVYRHPLLERLRDLSMFSIVGGNDLYSYNVERAKGHELHNLLTLVMHEKNLNLQSAVDWIGEWHDEIVAEFMECKANLPSWGVEIDTQVRRYVDGMMFWVRGADDWSFEGPRYFGSKGLEVQKTRVVYMLPKLDASALGNKGETVAPAAALGGFRMQM</sequence>
<evidence type="ECO:0000256" key="2">
    <source>
        <dbReference type="ARBA" id="ARBA00006333"/>
    </source>
</evidence>
<protein>
    <recommendedName>
        <fullName evidence="4">Terpene synthase</fullName>
        <ecNumber evidence="4">4.2.3.-</ecNumber>
    </recommendedName>
</protein>
<reference evidence="5" key="1">
    <citation type="journal article" date="2023" name="Mol. Phylogenet. Evol.">
        <title>Genome-scale phylogeny and comparative genomics of the fungal order Sordariales.</title>
        <authorList>
            <person name="Hensen N."/>
            <person name="Bonometti L."/>
            <person name="Westerberg I."/>
            <person name="Brannstrom I.O."/>
            <person name="Guillou S."/>
            <person name="Cros-Aarteil S."/>
            <person name="Calhoun S."/>
            <person name="Haridas S."/>
            <person name="Kuo A."/>
            <person name="Mondo S."/>
            <person name="Pangilinan J."/>
            <person name="Riley R."/>
            <person name="LaButti K."/>
            <person name="Andreopoulos B."/>
            <person name="Lipzen A."/>
            <person name="Chen C."/>
            <person name="Yan M."/>
            <person name="Daum C."/>
            <person name="Ng V."/>
            <person name="Clum A."/>
            <person name="Steindorff A."/>
            <person name="Ohm R.A."/>
            <person name="Martin F."/>
            <person name="Silar P."/>
            <person name="Natvig D.O."/>
            <person name="Lalanne C."/>
            <person name="Gautier V."/>
            <person name="Ament-Velasquez S.L."/>
            <person name="Kruys A."/>
            <person name="Hutchinson M.I."/>
            <person name="Powell A.J."/>
            <person name="Barry K."/>
            <person name="Miller A.N."/>
            <person name="Grigoriev I.V."/>
            <person name="Debuchy R."/>
            <person name="Gladieux P."/>
            <person name="Hiltunen Thoren M."/>
            <person name="Johannesson H."/>
        </authorList>
    </citation>
    <scope>NUCLEOTIDE SEQUENCE</scope>
    <source>
        <strain evidence="5">CBS 118394</strain>
    </source>
</reference>
<keyword evidence="6" id="KW-1185">Reference proteome</keyword>
<dbReference type="Gene3D" id="1.10.600.10">
    <property type="entry name" value="Farnesyl Diphosphate Synthase"/>
    <property type="match status" value="1"/>
</dbReference>
<dbReference type="SFLD" id="SFLDG01020">
    <property type="entry name" value="Terpene_Cyclase_Like_2"/>
    <property type="match status" value="1"/>
</dbReference>
<evidence type="ECO:0000256" key="4">
    <source>
        <dbReference type="RuleBase" id="RU366034"/>
    </source>
</evidence>